<organism evidence="1">
    <name type="scientific">viral metagenome</name>
    <dbReference type="NCBI Taxonomy" id="1070528"/>
    <lineage>
        <taxon>unclassified sequences</taxon>
        <taxon>metagenomes</taxon>
        <taxon>organismal metagenomes</taxon>
    </lineage>
</organism>
<proteinExistence type="predicted"/>
<name>A0A6C0AG99_9ZZZZ</name>
<dbReference type="Gene3D" id="3.90.550.20">
    <property type="match status" value="1"/>
</dbReference>
<sequence>MENLFKSIMRRDMDDNLNFFSEEELKNFLFETKEYKYKVLQKKFLPKNYLEYVNSKNCNKFYDNFQLILENYQISQQNYKQCKSLTSIYGNCGLEKLESLKKKEKLFVNFLQNVLSGESSNINQIPHIQHRIWITCEENPYECPKEILQKYINSIKNFDNSWKHYFWCLNSLNIPKTIERLKDSGIIVMEIDKYLENYQTKEVFTYLLKEKLIGFSCNLIKNEIINKFGGIYFDMGFEVLKSLNYYLDNFDYLFYFHKNNSIIGNPDFTCFASKPNSKLIKKYLNITKDFLTFPKEIKDIYSKGTGFIYLFGCFFFLALSVSEIEDDEKVIYINDKKYFELIQMGSWSGECKFGNKDHFFADLK</sequence>
<dbReference type="InterPro" id="IPR029044">
    <property type="entry name" value="Nucleotide-diphossugar_trans"/>
</dbReference>
<evidence type="ECO:0000313" key="1">
    <source>
        <dbReference type="EMBL" id="QHS78470.1"/>
    </source>
</evidence>
<protein>
    <submittedName>
        <fullName evidence="1">Uncharacterized protein</fullName>
    </submittedName>
</protein>
<dbReference type="SUPFAM" id="SSF53448">
    <property type="entry name" value="Nucleotide-diphospho-sugar transferases"/>
    <property type="match status" value="1"/>
</dbReference>
<accession>A0A6C0AG99</accession>
<reference evidence="1" key="1">
    <citation type="journal article" date="2020" name="Nature">
        <title>Giant virus diversity and host interactions through global metagenomics.</title>
        <authorList>
            <person name="Schulz F."/>
            <person name="Roux S."/>
            <person name="Paez-Espino D."/>
            <person name="Jungbluth S."/>
            <person name="Walsh D.A."/>
            <person name="Denef V.J."/>
            <person name="McMahon K.D."/>
            <person name="Konstantinidis K.T."/>
            <person name="Eloe-Fadrosh E.A."/>
            <person name="Kyrpides N.C."/>
            <person name="Woyke T."/>
        </authorList>
    </citation>
    <scope>NUCLEOTIDE SEQUENCE</scope>
    <source>
        <strain evidence="1">GVMAG-S-1021933-23</strain>
    </source>
</reference>
<dbReference type="EMBL" id="MN740597">
    <property type="protein sequence ID" value="QHS78470.1"/>
    <property type="molecule type" value="Genomic_DNA"/>
</dbReference>
<dbReference type="AlphaFoldDB" id="A0A6C0AG99"/>